<evidence type="ECO:0000313" key="8">
    <source>
        <dbReference type="Proteomes" id="UP000186040"/>
    </source>
</evidence>
<dbReference type="Pfam" id="PF23562">
    <property type="entry name" value="AMP-binding_C_3"/>
    <property type="match status" value="1"/>
</dbReference>
<reference evidence="7 8" key="1">
    <citation type="submission" date="2016-10" db="EMBL/GenBank/DDBJ databases">
        <title>The Draft Genome Sequence of Actinokineospora bangkokensis 44EHWT reveals the biosynthetic pathway of antifungal compounds Thailandins with unusual extender unit butylmalonyl-CoA.</title>
        <authorList>
            <person name="Greule A."/>
            <person name="Intra B."/>
            <person name="Flemming S."/>
            <person name="Rommel M.G."/>
            <person name="Panbangred W."/>
            <person name="Bechthold A."/>
        </authorList>
    </citation>
    <scope>NUCLEOTIDE SEQUENCE [LARGE SCALE GENOMIC DNA]</scope>
    <source>
        <strain evidence="7 8">44EHW</strain>
    </source>
</reference>
<proteinExistence type="inferred from homology"/>
<dbReference type="CDD" id="cd05907">
    <property type="entry name" value="VL_LC_FACS_like"/>
    <property type="match status" value="1"/>
</dbReference>
<dbReference type="PROSITE" id="PS00455">
    <property type="entry name" value="AMP_BINDING"/>
    <property type="match status" value="1"/>
</dbReference>
<dbReference type="Pfam" id="PF00501">
    <property type="entry name" value="AMP-binding"/>
    <property type="match status" value="1"/>
</dbReference>
<dbReference type="EMBL" id="MKQR01000004">
    <property type="protein sequence ID" value="OLR95153.1"/>
    <property type="molecule type" value="Genomic_DNA"/>
</dbReference>
<dbReference type="AlphaFoldDB" id="A0A1Q9LT35"/>
<dbReference type="Gene3D" id="3.40.50.12780">
    <property type="entry name" value="N-terminal domain of ligase-like"/>
    <property type="match status" value="1"/>
</dbReference>
<dbReference type="InterPro" id="IPR020845">
    <property type="entry name" value="AMP-binding_CS"/>
</dbReference>
<dbReference type="RefSeq" id="WP_075973057.1">
    <property type="nucleotide sequence ID" value="NZ_MKQR01000004.1"/>
</dbReference>
<sequence length="602" mass="63088">MSQFSGAAGVPVEARESLVDVVWANAERFADAIGFRRRVAGTWVDVTTKDFAAQVLALAKGFAAAGLAPGDRVAVLSRVRWEWTLVDLAAWAAGCVVVPVPETASAEQVAWQLRDCGARAVVVEDDAHRALVEGVVDRLADVTRVWRVDPGPATGDGDAAPALDELVALGAGVPDAEVHRRRLAVGADDLATLVYTAGTTGRPRGVELTHGALLARVRGLVAAFPELLVPGNSMLQSMSQARLFARVLTLACVHTRTTLGHLADSGDLASDLATFRPTFVAAGPRVFERVRATARRRAAERGRGALFDLAEGVAVRHSEALATGGVPPLLSAQKLLARRLLGRELHAVLGGRCQAALSCGGALDARLAHFFRGAGIPVHAGYGLTEASSIACATTAAAFRAGTAGRPLPGVRVRVDETGEVLLGGDGLFRRYWRDPAATAEALVDGWLRTGDLGSLDPDGYLRITGRLRDTITTADGRELAPSALEDRVRRDPLVSQCVVVGDGMPHLGALITVAEDALAEWAARAGKRSVDVATDPDLRAALRRTVDAANRTVPRAAGIAAFAVLATDFSEAAGELTPAGTPRREAILKSRADEVAGLFPG</sequence>
<evidence type="ECO:0000256" key="5">
    <source>
        <dbReference type="ARBA" id="ARBA00032875"/>
    </source>
</evidence>
<feature type="domain" description="AMP-dependent synthetase/ligase" evidence="6">
    <location>
        <begin position="24"/>
        <end position="433"/>
    </location>
</feature>
<evidence type="ECO:0000256" key="4">
    <source>
        <dbReference type="ARBA" id="ARBA00023098"/>
    </source>
</evidence>
<evidence type="ECO:0000256" key="3">
    <source>
        <dbReference type="ARBA" id="ARBA00022832"/>
    </source>
</evidence>
<dbReference type="Proteomes" id="UP000186040">
    <property type="component" value="Unassembled WGS sequence"/>
</dbReference>
<dbReference type="PANTHER" id="PTHR43272">
    <property type="entry name" value="LONG-CHAIN-FATTY-ACID--COA LIGASE"/>
    <property type="match status" value="1"/>
</dbReference>
<keyword evidence="8" id="KW-1185">Reference proteome</keyword>
<dbReference type="SUPFAM" id="SSF56801">
    <property type="entry name" value="Acetyl-CoA synthetase-like"/>
    <property type="match status" value="1"/>
</dbReference>
<organism evidence="7 8">
    <name type="scientific">Actinokineospora bangkokensis</name>
    <dbReference type="NCBI Taxonomy" id="1193682"/>
    <lineage>
        <taxon>Bacteria</taxon>
        <taxon>Bacillati</taxon>
        <taxon>Actinomycetota</taxon>
        <taxon>Actinomycetes</taxon>
        <taxon>Pseudonocardiales</taxon>
        <taxon>Pseudonocardiaceae</taxon>
        <taxon>Actinokineospora</taxon>
    </lineage>
</organism>
<dbReference type="InterPro" id="IPR042099">
    <property type="entry name" value="ANL_N_sf"/>
</dbReference>
<evidence type="ECO:0000256" key="2">
    <source>
        <dbReference type="ARBA" id="ARBA00022598"/>
    </source>
</evidence>
<dbReference type="GO" id="GO:0016020">
    <property type="term" value="C:membrane"/>
    <property type="evidence" value="ECO:0007669"/>
    <property type="project" value="TreeGrafter"/>
</dbReference>
<keyword evidence="3" id="KW-0276">Fatty acid metabolism</keyword>
<evidence type="ECO:0000256" key="1">
    <source>
        <dbReference type="ARBA" id="ARBA00006432"/>
    </source>
</evidence>
<dbReference type="OrthoDB" id="9757771at2"/>
<accession>A0A1Q9LT35</accession>
<dbReference type="GO" id="GO:0004467">
    <property type="term" value="F:long-chain fatty acid-CoA ligase activity"/>
    <property type="evidence" value="ECO:0007669"/>
    <property type="project" value="TreeGrafter"/>
</dbReference>
<name>A0A1Q9LT35_9PSEU</name>
<keyword evidence="2 7" id="KW-0436">Ligase</keyword>
<dbReference type="STRING" id="1193682.BJP25_07585"/>
<evidence type="ECO:0000259" key="6">
    <source>
        <dbReference type="Pfam" id="PF00501"/>
    </source>
</evidence>
<gene>
    <name evidence="7" type="ORF">BJP25_07585</name>
</gene>
<evidence type="ECO:0000313" key="7">
    <source>
        <dbReference type="EMBL" id="OLR95153.1"/>
    </source>
</evidence>
<keyword evidence="4" id="KW-0443">Lipid metabolism</keyword>
<comment type="caution">
    <text evidence="7">The sequence shown here is derived from an EMBL/GenBank/DDBJ whole genome shotgun (WGS) entry which is preliminary data.</text>
</comment>
<dbReference type="PANTHER" id="PTHR43272:SF32">
    <property type="entry name" value="AMP-DEPENDENT SYNTHETASE_LIGASE DOMAIN-CONTAINING PROTEIN"/>
    <property type="match status" value="1"/>
</dbReference>
<dbReference type="InterPro" id="IPR000873">
    <property type="entry name" value="AMP-dep_synth/lig_dom"/>
</dbReference>
<protein>
    <recommendedName>
        <fullName evidence="5">Acyl-CoA synthetase</fullName>
    </recommendedName>
</protein>
<comment type="similarity">
    <text evidence="1">Belongs to the ATP-dependent AMP-binding enzyme family.</text>
</comment>